<dbReference type="Proteomes" id="UP001622950">
    <property type="component" value="Unassembled WGS sequence"/>
</dbReference>
<reference evidence="1" key="1">
    <citation type="submission" date="2024-11" db="EMBL/GenBank/DDBJ databases">
        <authorList>
            <person name="Lucas J.A."/>
        </authorList>
    </citation>
    <scope>NUCLEOTIDE SEQUENCE</scope>
    <source>
        <strain evidence="1">Z 8.8</strain>
    </source>
</reference>
<comment type="caution">
    <text evidence="1">The sequence shown here is derived from an EMBL/GenBank/DDBJ whole genome shotgun (WGS) entry which is preliminary data.</text>
</comment>
<evidence type="ECO:0000313" key="1">
    <source>
        <dbReference type="EMBL" id="MFK9080962.1"/>
    </source>
</evidence>
<keyword evidence="2" id="KW-1185">Reference proteome</keyword>
<name>A0ACC7MTP8_9PSED</name>
<sequence length="150" mass="16478">MDLLANVPNWDEIERNLDYKFGELNQSISQGWQNAQDGWDGFTRRVNTQFDRTYGQLGGDRINAVREALYRADPIILMNLKQRWASIEIDQVLDVLRQLVKEVSMILGGSIAIGSIIGGAVGAAAFGASKGKSFEQIIESATRAGGGDIF</sequence>
<accession>A0ACC7MTP8</accession>
<evidence type="ECO:0000313" key="2">
    <source>
        <dbReference type="Proteomes" id="UP001622950"/>
    </source>
</evidence>
<dbReference type="EMBL" id="JBJHQE010000013">
    <property type="protein sequence ID" value="MFK9080962.1"/>
    <property type="molecule type" value="Genomic_DNA"/>
</dbReference>
<proteinExistence type="predicted"/>
<protein>
    <submittedName>
        <fullName evidence="1">DUF6861 domain-containing protein</fullName>
    </submittedName>
</protein>
<gene>
    <name evidence="1" type="ORF">ACJEBM_09790</name>
</gene>
<organism evidence="1 2">
    <name type="scientific">Pseudomonas neuropathica</name>
    <dbReference type="NCBI Taxonomy" id="2730425"/>
    <lineage>
        <taxon>Bacteria</taxon>
        <taxon>Pseudomonadati</taxon>
        <taxon>Pseudomonadota</taxon>
        <taxon>Gammaproteobacteria</taxon>
        <taxon>Pseudomonadales</taxon>
        <taxon>Pseudomonadaceae</taxon>
        <taxon>Pseudomonas</taxon>
    </lineage>
</organism>